<dbReference type="Proteomes" id="UP000225706">
    <property type="component" value="Unassembled WGS sequence"/>
</dbReference>
<dbReference type="AlphaFoldDB" id="A0A2B4RJ55"/>
<name>A0A2B4RJ55_STYPI</name>
<comment type="caution">
    <text evidence="2">The sequence shown here is derived from an EMBL/GenBank/DDBJ whole genome shotgun (WGS) entry which is preliminary data.</text>
</comment>
<feature type="compositionally biased region" description="Basic and acidic residues" evidence="1">
    <location>
        <begin position="60"/>
        <end position="69"/>
    </location>
</feature>
<protein>
    <submittedName>
        <fullName evidence="2">Uncharacterized protein</fullName>
    </submittedName>
</protein>
<organism evidence="2 3">
    <name type="scientific">Stylophora pistillata</name>
    <name type="common">Smooth cauliflower coral</name>
    <dbReference type="NCBI Taxonomy" id="50429"/>
    <lineage>
        <taxon>Eukaryota</taxon>
        <taxon>Metazoa</taxon>
        <taxon>Cnidaria</taxon>
        <taxon>Anthozoa</taxon>
        <taxon>Hexacorallia</taxon>
        <taxon>Scleractinia</taxon>
        <taxon>Astrocoeniina</taxon>
        <taxon>Pocilloporidae</taxon>
        <taxon>Stylophora</taxon>
    </lineage>
</organism>
<gene>
    <name evidence="2" type="ORF">AWC38_SpisGene18870</name>
</gene>
<evidence type="ECO:0000313" key="2">
    <source>
        <dbReference type="EMBL" id="PFX16843.1"/>
    </source>
</evidence>
<dbReference type="EMBL" id="LSMT01000515">
    <property type="protein sequence ID" value="PFX16843.1"/>
    <property type="molecule type" value="Genomic_DNA"/>
</dbReference>
<sequence length="85" mass="9933">MSDQRCTCFTSLKAPHGSLWGERDHEYSFKPRSLFLFTVGPTLINGNEKEQTTRPVIKTRERGKEERKYRTTRLQRQHPIVKGNG</sequence>
<evidence type="ECO:0000313" key="3">
    <source>
        <dbReference type="Proteomes" id="UP000225706"/>
    </source>
</evidence>
<accession>A0A2B4RJ55</accession>
<reference evidence="3" key="1">
    <citation type="journal article" date="2017" name="bioRxiv">
        <title>Comparative analysis of the genomes of Stylophora pistillata and Acropora digitifera provides evidence for extensive differences between species of corals.</title>
        <authorList>
            <person name="Voolstra C.R."/>
            <person name="Li Y."/>
            <person name="Liew Y.J."/>
            <person name="Baumgarten S."/>
            <person name="Zoccola D."/>
            <person name="Flot J.-F."/>
            <person name="Tambutte S."/>
            <person name="Allemand D."/>
            <person name="Aranda M."/>
        </authorList>
    </citation>
    <scope>NUCLEOTIDE SEQUENCE [LARGE SCALE GENOMIC DNA]</scope>
</reference>
<feature type="region of interest" description="Disordered" evidence="1">
    <location>
        <begin position="60"/>
        <end position="85"/>
    </location>
</feature>
<evidence type="ECO:0000256" key="1">
    <source>
        <dbReference type="SAM" id="MobiDB-lite"/>
    </source>
</evidence>
<keyword evidence="3" id="KW-1185">Reference proteome</keyword>
<proteinExistence type="predicted"/>